<keyword evidence="10 12" id="KW-0472">Membrane</keyword>
<keyword evidence="3" id="KW-1003">Cell membrane</keyword>
<keyword evidence="2" id="KW-0813">Transport</keyword>
<dbReference type="SUPFAM" id="SSF55604">
    <property type="entry name" value="Glucose permease domain IIB"/>
    <property type="match status" value="1"/>
</dbReference>
<evidence type="ECO:0000256" key="9">
    <source>
        <dbReference type="ARBA" id="ARBA00022989"/>
    </source>
</evidence>
<dbReference type="PROSITE" id="PS51098">
    <property type="entry name" value="PTS_EIIB_TYPE_1"/>
    <property type="match status" value="1"/>
</dbReference>
<dbReference type="GO" id="GO:0009401">
    <property type="term" value="P:phosphoenolpyruvate-dependent sugar phosphotransferase system"/>
    <property type="evidence" value="ECO:0007669"/>
    <property type="project" value="UniProtKB-KW"/>
</dbReference>
<dbReference type="GO" id="GO:0008982">
    <property type="term" value="F:protein-N(PI)-phosphohistidine-sugar phosphotransferase activity"/>
    <property type="evidence" value="ECO:0007669"/>
    <property type="project" value="InterPro"/>
</dbReference>
<feature type="active site" description="Phosphocysteine intermediate; for EIIB activity" evidence="11">
    <location>
        <position position="34"/>
    </location>
</feature>
<dbReference type="GO" id="GO:0005886">
    <property type="term" value="C:plasma membrane"/>
    <property type="evidence" value="ECO:0007669"/>
    <property type="project" value="UniProtKB-SubCell"/>
</dbReference>
<keyword evidence="5" id="KW-0808">Transferase</keyword>
<dbReference type="GO" id="GO:0015771">
    <property type="term" value="P:trehalose transport"/>
    <property type="evidence" value="ECO:0007669"/>
    <property type="project" value="TreeGrafter"/>
</dbReference>
<dbReference type="PROSITE" id="PS51103">
    <property type="entry name" value="PTS_EIIC_TYPE_1"/>
    <property type="match status" value="1"/>
</dbReference>
<keyword evidence="8" id="KW-0418">Kinase</keyword>
<dbReference type="Proteomes" id="UP000095558">
    <property type="component" value="Unassembled WGS sequence"/>
</dbReference>
<dbReference type="InterPro" id="IPR003352">
    <property type="entry name" value="PTS_EIIC"/>
</dbReference>
<name>A0A173Y1T3_9CLOT</name>
<feature type="transmembrane region" description="Helical" evidence="12">
    <location>
        <begin position="449"/>
        <end position="470"/>
    </location>
</feature>
<evidence type="ECO:0000256" key="1">
    <source>
        <dbReference type="ARBA" id="ARBA00004651"/>
    </source>
</evidence>
<dbReference type="EMBL" id="CYZV01000002">
    <property type="protein sequence ID" value="CUN58131.1"/>
    <property type="molecule type" value="Genomic_DNA"/>
</dbReference>
<feature type="domain" description="PTS EIIC type-1" evidence="14">
    <location>
        <begin position="115"/>
        <end position="479"/>
    </location>
</feature>
<dbReference type="Pfam" id="PF00367">
    <property type="entry name" value="PTS_EIIB"/>
    <property type="match status" value="1"/>
</dbReference>
<evidence type="ECO:0000256" key="4">
    <source>
        <dbReference type="ARBA" id="ARBA00022597"/>
    </source>
</evidence>
<dbReference type="InterPro" id="IPR013013">
    <property type="entry name" value="PTS_EIIC_1"/>
</dbReference>
<dbReference type="GO" id="GO:0016301">
    <property type="term" value="F:kinase activity"/>
    <property type="evidence" value="ECO:0007669"/>
    <property type="project" value="UniProtKB-KW"/>
</dbReference>
<dbReference type="RefSeq" id="WP_055275009.1">
    <property type="nucleotide sequence ID" value="NZ_CYZV01000002.1"/>
</dbReference>
<feature type="transmembrane region" description="Helical" evidence="12">
    <location>
        <begin position="234"/>
        <end position="253"/>
    </location>
</feature>
<dbReference type="InterPro" id="IPR036878">
    <property type="entry name" value="Glu_permease_IIB"/>
</dbReference>
<dbReference type="PANTHER" id="PTHR30175">
    <property type="entry name" value="PHOSPHOTRANSFERASE SYSTEM TRANSPORT PROTEIN"/>
    <property type="match status" value="1"/>
</dbReference>
<feature type="transmembrane region" description="Helical" evidence="12">
    <location>
        <begin position="265"/>
        <end position="287"/>
    </location>
</feature>
<keyword evidence="6" id="KW-0598">Phosphotransferase system</keyword>
<organism evidence="15 16">
    <name type="scientific">Clostridium disporicum</name>
    <dbReference type="NCBI Taxonomy" id="84024"/>
    <lineage>
        <taxon>Bacteria</taxon>
        <taxon>Bacillati</taxon>
        <taxon>Bacillota</taxon>
        <taxon>Clostridia</taxon>
        <taxon>Eubacteriales</taxon>
        <taxon>Clostridiaceae</taxon>
        <taxon>Clostridium</taxon>
    </lineage>
</organism>
<proteinExistence type="predicted"/>
<evidence type="ECO:0000313" key="16">
    <source>
        <dbReference type="Proteomes" id="UP000095558"/>
    </source>
</evidence>
<keyword evidence="7 12" id="KW-0812">Transmembrane</keyword>
<reference evidence="15 16" key="1">
    <citation type="submission" date="2015-09" db="EMBL/GenBank/DDBJ databases">
        <authorList>
            <consortium name="Pathogen Informatics"/>
        </authorList>
    </citation>
    <scope>NUCLEOTIDE SEQUENCE [LARGE SCALE GENOMIC DNA]</scope>
    <source>
        <strain evidence="15 16">2789STDY5834855</strain>
    </source>
</reference>
<dbReference type="InterPro" id="IPR001996">
    <property type="entry name" value="PTS_IIB_1"/>
</dbReference>
<evidence type="ECO:0000256" key="10">
    <source>
        <dbReference type="ARBA" id="ARBA00023136"/>
    </source>
</evidence>
<evidence type="ECO:0000256" key="3">
    <source>
        <dbReference type="ARBA" id="ARBA00022475"/>
    </source>
</evidence>
<accession>A0A173Y1T3</accession>
<evidence type="ECO:0000256" key="5">
    <source>
        <dbReference type="ARBA" id="ARBA00022679"/>
    </source>
</evidence>
<evidence type="ECO:0000256" key="7">
    <source>
        <dbReference type="ARBA" id="ARBA00022692"/>
    </source>
</evidence>
<feature type="transmembrane region" description="Helical" evidence="12">
    <location>
        <begin position="161"/>
        <end position="182"/>
    </location>
</feature>
<evidence type="ECO:0000313" key="15">
    <source>
        <dbReference type="EMBL" id="CUN58131.1"/>
    </source>
</evidence>
<dbReference type="NCBIfam" id="TIGR00826">
    <property type="entry name" value="EIIB_glc"/>
    <property type="match status" value="1"/>
</dbReference>
<dbReference type="OrthoDB" id="92465at2"/>
<feature type="transmembrane region" description="Helical" evidence="12">
    <location>
        <begin position="120"/>
        <end position="141"/>
    </location>
</feature>
<dbReference type="PANTHER" id="PTHR30175:SF7">
    <property type="entry name" value="NEGATIVE REGULATOR OF SACY ACTIVITY"/>
    <property type="match status" value="1"/>
</dbReference>
<evidence type="ECO:0000256" key="11">
    <source>
        <dbReference type="PROSITE-ProRule" id="PRU00421"/>
    </source>
</evidence>
<evidence type="ECO:0000256" key="8">
    <source>
        <dbReference type="ARBA" id="ARBA00022777"/>
    </source>
</evidence>
<evidence type="ECO:0000256" key="12">
    <source>
        <dbReference type="SAM" id="Phobius"/>
    </source>
</evidence>
<evidence type="ECO:0000256" key="2">
    <source>
        <dbReference type="ARBA" id="ARBA00022448"/>
    </source>
</evidence>
<evidence type="ECO:0000259" key="13">
    <source>
        <dbReference type="PROSITE" id="PS51098"/>
    </source>
</evidence>
<dbReference type="FunFam" id="3.30.1360.60:FF:000001">
    <property type="entry name" value="PTS system glucose-specific IIBC component PtsG"/>
    <property type="match status" value="1"/>
</dbReference>
<sequence length="479" mass="51415">MSKVINKNERYINITSEIIKNIGGKENIKGVAHCATRLRIVLDDDSKINMKALDEVDMAKGVFMVGDQLQIIFGAGLVNEVYEVFAKVTNMQNMSLADIKTKSAEKQNIFQKGIKSISDVFIEIMPAILAAALLLGLSGLLGQQGIFGDQSVVEMWPWLEGINRFISIVSSSVFDILPLIVVYSATKRYGGRPVLGLVIGAIMLNSKLTDAYSAAQGTIIPETISVLGLKIQLVGFQGGVIIALMMGAVVAYFDKLFEKKVANSVKLLVSPMLTVFISALLLFTIIGPIGRTLASLITTTLVWATTNLGIFGYMVFAGLHQIIVITGLHHIFGAIESQLLVDTGVNFLNPIFSVAVVAQGGAVLGYLALHWNNVKAREMCIPAFTSTLFGISEPAIFGVTLRNKYPLVCGCLAAALAGGYIYISKLTAIGFGTTAVPGFAIVNSANNGYVNYIIAHLIAVLGGILLTMMWGRVKVKTSK</sequence>
<keyword evidence="9 12" id="KW-1133">Transmembrane helix</keyword>
<dbReference type="GO" id="GO:0090589">
    <property type="term" value="F:protein-phosphocysteine-trehalose phosphotransferase system transporter activity"/>
    <property type="evidence" value="ECO:0007669"/>
    <property type="project" value="TreeGrafter"/>
</dbReference>
<dbReference type="AlphaFoldDB" id="A0A173Y1T3"/>
<dbReference type="PROSITE" id="PS01035">
    <property type="entry name" value="PTS_EIIB_TYPE_1_CYS"/>
    <property type="match status" value="1"/>
</dbReference>
<keyword evidence="4" id="KW-0762">Sugar transport</keyword>
<feature type="transmembrane region" description="Helical" evidence="12">
    <location>
        <begin position="405"/>
        <end position="423"/>
    </location>
</feature>
<dbReference type="Pfam" id="PF02378">
    <property type="entry name" value="PTS_EIIC"/>
    <property type="match status" value="1"/>
</dbReference>
<dbReference type="InterPro" id="IPR018113">
    <property type="entry name" value="PTrfase_EIIB_Cys"/>
</dbReference>
<gene>
    <name evidence="15" type="primary">sacX_1</name>
    <name evidence="15" type="ORF">ERS852470_00250</name>
</gene>
<dbReference type="Gene3D" id="3.30.1360.60">
    <property type="entry name" value="Glucose permease domain IIB"/>
    <property type="match status" value="1"/>
</dbReference>
<evidence type="ECO:0000256" key="6">
    <source>
        <dbReference type="ARBA" id="ARBA00022683"/>
    </source>
</evidence>
<comment type="subcellular location">
    <subcellularLocation>
        <location evidence="1">Cell membrane</location>
        <topology evidence="1">Multi-pass membrane protein</topology>
    </subcellularLocation>
</comment>
<evidence type="ECO:0000259" key="14">
    <source>
        <dbReference type="PROSITE" id="PS51103"/>
    </source>
</evidence>
<dbReference type="InterPro" id="IPR050558">
    <property type="entry name" value="PTS_Sugar-Specific_Components"/>
</dbReference>
<protein>
    <submittedName>
        <fullName evidence="15">PTS system, sucrose-specific IIBC component</fullName>
    </submittedName>
</protein>
<feature type="domain" description="PTS EIIB type-1" evidence="13">
    <location>
        <begin position="12"/>
        <end position="95"/>
    </location>
</feature>
<dbReference type="CDD" id="cd00212">
    <property type="entry name" value="PTS_IIB_glc"/>
    <property type="match status" value="1"/>
</dbReference>
<feature type="transmembrane region" description="Helical" evidence="12">
    <location>
        <begin position="347"/>
        <end position="369"/>
    </location>
</feature>